<dbReference type="AlphaFoldDB" id="A0A662YMX8"/>
<evidence type="ECO:0000256" key="1">
    <source>
        <dbReference type="SAM" id="MobiDB-lite"/>
    </source>
</evidence>
<accession>A0A662YMX8</accession>
<evidence type="ECO:0000313" key="2">
    <source>
        <dbReference type="EMBL" id="RXM97386.1"/>
    </source>
</evidence>
<keyword evidence="3" id="KW-1185">Reference proteome</keyword>
<sequence length="112" mass="11662">MERLVAEERPHQSGGEAVAPTKSSGRRGGLPGVLLASGAACGLTAVMASAPRIKTNKFDGAIVEASERLETENGGHLIAALDGEAQKCILTLSTGERRDYTALARALEQQFG</sequence>
<organism evidence="2 3">
    <name type="scientific">Acipenser ruthenus</name>
    <name type="common">Sterlet sturgeon</name>
    <dbReference type="NCBI Taxonomy" id="7906"/>
    <lineage>
        <taxon>Eukaryota</taxon>
        <taxon>Metazoa</taxon>
        <taxon>Chordata</taxon>
        <taxon>Craniata</taxon>
        <taxon>Vertebrata</taxon>
        <taxon>Euteleostomi</taxon>
        <taxon>Actinopterygii</taxon>
        <taxon>Chondrostei</taxon>
        <taxon>Acipenseriformes</taxon>
        <taxon>Acipenseridae</taxon>
        <taxon>Acipenser</taxon>
    </lineage>
</organism>
<evidence type="ECO:0000313" key="3">
    <source>
        <dbReference type="Proteomes" id="UP000289886"/>
    </source>
</evidence>
<dbReference type="Proteomes" id="UP000289886">
    <property type="component" value="Unassembled WGS sequence"/>
</dbReference>
<name>A0A662YMX8_ACIRT</name>
<dbReference type="EMBL" id="SCEB01001116">
    <property type="protein sequence ID" value="RXM97386.1"/>
    <property type="molecule type" value="Genomic_DNA"/>
</dbReference>
<feature type="compositionally biased region" description="Basic and acidic residues" evidence="1">
    <location>
        <begin position="1"/>
        <end position="11"/>
    </location>
</feature>
<protein>
    <submittedName>
        <fullName evidence="2">Uncharacterized protein</fullName>
    </submittedName>
</protein>
<comment type="caution">
    <text evidence="2">The sequence shown here is derived from an EMBL/GenBank/DDBJ whole genome shotgun (WGS) entry which is preliminary data.</text>
</comment>
<gene>
    <name evidence="2" type="ORF">EOD39_14499</name>
</gene>
<feature type="region of interest" description="Disordered" evidence="1">
    <location>
        <begin position="1"/>
        <end position="29"/>
    </location>
</feature>
<proteinExistence type="predicted"/>
<reference evidence="2 3" key="1">
    <citation type="submission" date="2019-01" db="EMBL/GenBank/DDBJ databases">
        <title>Draft Genome and Complete Hox-Cluster Characterization of the Sterlet Sturgeon (Acipenser ruthenus).</title>
        <authorList>
            <person name="Wei Q."/>
        </authorList>
    </citation>
    <scope>NUCLEOTIDE SEQUENCE [LARGE SCALE GENOMIC DNA]</scope>
    <source>
        <strain evidence="2">WHYD16114868_AA</strain>
        <tissue evidence="2">Blood</tissue>
    </source>
</reference>